<keyword evidence="2" id="KW-1185">Reference proteome</keyword>
<proteinExistence type="predicted"/>
<dbReference type="AlphaFoldDB" id="K9W604"/>
<sequence>MKPQFADTLAWQQAEFLMQPAYLRVVDHIRKKLEESAWKATYEEVQIPYPGYHLCLQHKDQQFKFDLWDLCFQVCFSNYSASHSDLETKQVEIDTSLIDYESEDVDWQRLDEKARQIVGQVFDSLPAL</sequence>
<dbReference type="Proteomes" id="UP000010472">
    <property type="component" value="Chromosome"/>
</dbReference>
<evidence type="ECO:0000313" key="2">
    <source>
        <dbReference type="Proteomes" id="UP000010472"/>
    </source>
</evidence>
<dbReference type="HOGENOM" id="CLU_129905_0_0_3"/>
<organism evidence="1 2">
    <name type="scientific">Crinalium epipsammum PCC 9333</name>
    <dbReference type="NCBI Taxonomy" id="1173022"/>
    <lineage>
        <taxon>Bacteria</taxon>
        <taxon>Bacillati</taxon>
        <taxon>Cyanobacteriota</taxon>
        <taxon>Cyanophyceae</taxon>
        <taxon>Gomontiellales</taxon>
        <taxon>Gomontiellaceae</taxon>
        <taxon>Crinalium</taxon>
    </lineage>
</organism>
<dbReference type="STRING" id="1173022.Cri9333_4447"/>
<dbReference type="KEGG" id="cep:Cri9333_4447"/>
<dbReference type="EMBL" id="CP003620">
    <property type="protein sequence ID" value="AFZ15229.1"/>
    <property type="molecule type" value="Genomic_DNA"/>
</dbReference>
<name>K9W604_9CYAN</name>
<evidence type="ECO:0000313" key="1">
    <source>
        <dbReference type="EMBL" id="AFZ15229.1"/>
    </source>
</evidence>
<dbReference type="eggNOG" id="ENOG5032UBP">
    <property type="taxonomic scope" value="Bacteria"/>
</dbReference>
<dbReference type="RefSeq" id="WP_015205322.1">
    <property type="nucleotide sequence ID" value="NC_019753.1"/>
</dbReference>
<gene>
    <name evidence="1" type="ORF">Cri9333_4447</name>
</gene>
<dbReference type="OrthoDB" id="461689at2"/>
<reference evidence="1 2" key="1">
    <citation type="submission" date="2012-06" db="EMBL/GenBank/DDBJ databases">
        <title>Finished chromosome of genome of Crinalium epipsammum PCC 9333.</title>
        <authorList>
            <consortium name="US DOE Joint Genome Institute"/>
            <person name="Gugger M."/>
            <person name="Coursin T."/>
            <person name="Rippka R."/>
            <person name="Tandeau De Marsac N."/>
            <person name="Huntemann M."/>
            <person name="Wei C.-L."/>
            <person name="Han J."/>
            <person name="Detter J.C."/>
            <person name="Han C."/>
            <person name="Tapia R."/>
            <person name="Davenport K."/>
            <person name="Daligault H."/>
            <person name="Erkkila T."/>
            <person name="Gu W."/>
            <person name="Munk A.C.C."/>
            <person name="Teshima H."/>
            <person name="Xu Y."/>
            <person name="Chain P."/>
            <person name="Chen A."/>
            <person name="Krypides N."/>
            <person name="Mavromatis K."/>
            <person name="Markowitz V."/>
            <person name="Szeto E."/>
            <person name="Ivanova N."/>
            <person name="Mikhailova N."/>
            <person name="Ovchinnikova G."/>
            <person name="Pagani I."/>
            <person name="Pati A."/>
            <person name="Goodwin L."/>
            <person name="Peters L."/>
            <person name="Pitluck S."/>
            <person name="Woyke T."/>
            <person name="Kerfeld C."/>
        </authorList>
    </citation>
    <scope>NUCLEOTIDE SEQUENCE [LARGE SCALE GENOMIC DNA]</scope>
    <source>
        <strain evidence="1 2">PCC 9333</strain>
    </source>
</reference>
<dbReference type="PATRIC" id="fig|1173022.3.peg.4803"/>
<protein>
    <submittedName>
        <fullName evidence="1">Uncharacterized protein</fullName>
    </submittedName>
</protein>
<accession>K9W604</accession>